<name>A0A0V0HKD5_SOLCH</name>
<protein>
    <submittedName>
        <fullName evidence="1">Putative ovule protein</fullName>
    </submittedName>
</protein>
<dbReference type="EMBL" id="GEDG01018504">
    <property type="protein sequence ID" value="JAP20733.1"/>
    <property type="molecule type" value="Transcribed_RNA"/>
</dbReference>
<reference evidence="1" key="1">
    <citation type="submission" date="2015-12" db="EMBL/GenBank/DDBJ databases">
        <title>Gene expression during late stages of embryo sac development: a critical building block for successful pollen-pistil interactions.</title>
        <authorList>
            <person name="Liu Y."/>
            <person name="Joly V."/>
            <person name="Sabar M."/>
            <person name="Matton D.P."/>
        </authorList>
    </citation>
    <scope>NUCLEOTIDE SEQUENCE</scope>
</reference>
<proteinExistence type="predicted"/>
<organism evidence="1">
    <name type="scientific">Solanum chacoense</name>
    <name type="common">Chaco potato</name>
    <dbReference type="NCBI Taxonomy" id="4108"/>
    <lineage>
        <taxon>Eukaryota</taxon>
        <taxon>Viridiplantae</taxon>
        <taxon>Streptophyta</taxon>
        <taxon>Embryophyta</taxon>
        <taxon>Tracheophyta</taxon>
        <taxon>Spermatophyta</taxon>
        <taxon>Magnoliopsida</taxon>
        <taxon>eudicotyledons</taxon>
        <taxon>Gunneridae</taxon>
        <taxon>Pentapetalae</taxon>
        <taxon>asterids</taxon>
        <taxon>lamiids</taxon>
        <taxon>Solanales</taxon>
        <taxon>Solanaceae</taxon>
        <taxon>Solanoideae</taxon>
        <taxon>Solaneae</taxon>
        <taxon>Solanum</taxon>
    </lineage>
</organism>
<evidence type="ECO:0000313" key="1">
    <source>
        <dbReference type="EMBL" id="JAP20733.1"/>
    </source>
</evidence>
<accession>A0A0V0HKD5</accession>
<sequence length="73" mass="8542">MNSSYQMEREKKKRPPTLSLLFMPLHAAFSTLVNCLHAIFPPKLGRKIYDREDDGIPKFCYLLFLHQAVPIQH</sequence>
<dbReference type="AlphaFoldDB" id="A0A0V0HKD5"/>